<evidence type="ECO:0000259" key="1">
    <source>
        <dbReference type="Pfam" id="PF07859"/>
    </source>
</evidence>
<evidence type="ECO:0000313" key="3">
    <source>
        <dbReference type="Proteomes" id="UP001390339"/>
    </source>
</evidence>
<dbReference type="PANTHER" id="PTHR23024">
    <property type="entry name" value="ARYLACETAMIDE DEACETYLASE"/>
    <property type="match status" value="1"/>
</dbReference>
<dbReference type="Gene3D" id="3.40.50.1820">
    <property type="entry name" value="alpha/beta hydrolase"/>
    <property type="match status" value="1"/>
</dbReference>
<protein>
    <submittedName>
        <fullName evidence="2">Alpha/Beta hydrolase protein</fullName>
    </submittedName>
</protein>
<dbReference type="EMBL" id="JAPCWZ010000002">
    <property type="protein sequence ID" value="KAK8877735.1"/>
    <property type="molecule type" value="Genomic_DNA"/>
</dbReference>
<dbReference type="PANTHER" id="PTHR23024:SF24">
    <property type="entry name" value="ALPHA_BETA HYDROLASE FOLD-3 DOMAIN-CONTAINING PROTEIN"/>
    <property type="match status" value="1"/>
</dbReference>
<dbReference type="InterPro" id="IPR013094">
    <property type="entry name" value="AB_hydrolase_3"/>
</dbReference>
<dbReference type="GO" id="GO:0016787">
    <property type="term" value="F:hydrolase activity"/>
    <property type="evidence" value="ECO:0007669"/>
    <property type="project" value="UniProtKB-KW"/>
</dbReference>
<accession>A0ABR2JL67</accession>
<evidence type="ECO:0000313" key="2">
    <source>
        <dbReference type="EMBL" id="KAK8877735.1"/>
    </source>
</evidence>
<keyword evidence="3" id="KW-1185">Reference proteome</keyword>
<dbReference type="SUPFAM" id="SSF53474">
    <property type="entry name" value="alpha/beta-Hydrolases"/>
    <property type="match status" value="1"/>
</dbReference>
<dbReference type="Pfam" id="PF07859">
    <property type="entry name" value="Abhydrolase_3"/>
    <property type="match status" value="1"/>
</dbReference>
<dbReference type="InterPro" id="IPR029058">
    <property type="entry name" value="AB_hydrolase_fold"/>
</dbReference>
<keyword evidence="2" id="KW-0378">Hydrolase</keyword>
<sequence length="344" mass="37654">MSNMNQWPDESVFEPFNISEETYKIVDGHAIQAAILVPKSLKPGVAHPIIINIHGGFLVTGHSLFPTFFAPWLADLAVANSAIIVSADHRLLPTARGIIDVVEDLEDFWQWTRSSSESGLSQALRRLVPGDGHSFDFTKLLLAGGSAGGYGASQLALSHPDDIAALALTYPFVDPQDPIFVDGPSSDEATVLRFPPDQILSREEAAAWIEETRRAGVTTKAGAERTPFCVAATQHGIFYSMVIDNAKLMRPEFLPLERLRAGAKLPKNVWILHGDQDSVVHIRTAQAFAGLIKERLSDTTVRFDVGKGEDHGFDLCPPSWEAHAPGALDFVRDAWLNKREKDGN</sequence>
<gene>
    <name evidence="2" type="ORF">PGQ11_002681</name>
</gene>
<reference evidence="2 3" key="1">
    <citation type="journal article" date="2024" name="IMA Fungus">
        <title>Apiospora arundinis, a panoply of carbohydrate-active enzymes and secondary metabolites.</title>
        <authorList>
            <person name="Sorensen T."/>
            <person name="Petersen C."/>
            <person name="Muurmann A.T."/>
            <person name="Christiansen J.V."/>
            <person name="Brundto M.L."/>
            <person name="Overgaard C.K."/>
            <person name="Boysen A.T."/>
            <person name="Wollenberg R.D."/>
            <person name="Larsen T.O."/>
            <person name="Sorensen J.L."/>
            <person name="Nielsen K.L."/>
            <person name="Sondergaard T.E."/>
        </authorList>
    </citation>
    <scope>NUCLEOTIDE SEQUENCE [LARGE SCALE GENOMIC DNA]</scope>
    <source>
        <strain evidence="2 3">AAU 773</strain>
    </source>
</reference>
<proteinExistence type="predicted"/>
<organism evidence="2 3">
    <name type="scientific">Apiospora arundinis</name>
    <dbReference type="NCBI Taxonomy" id="335852"/>
    <lineage>
        <taxon>Eukaryota</taxon>
        <taxon>Fungi</taxon>
        <taxon>Dikarya</taxon>
        <taxon>Ascomycota</taxon>
        <taxon>Pezizomycotina</taxon>
        <taxon>Sordariomycetes</taxon>
        <taxon>Xylariomycetidae</taxon>
        <taxon>Amphisphaeriales</taxon>
        <taxon>Apiosporaceae</taxon>
        <taxon>Apiospora</taxon>
    </lineage>
</organism>
<comment type="caution">
    <text evidence="2">The sequence shown here is derived from an EMBL/GenBank/DDBJ whole genome shotgun (WGS) entry which is preliminary data.</text>
</comment>
<dbReference type="Proteomes" id="UP001390339">
    <property type="component" value="Unassembled WGS sequence"/>
</dbReference>
<dbReference type="InterPro" id="IPR050466">
    <property type="entry name" value="Carboxylest/Gibb_receptor"/>
</dbReference>
<name>A0ABR2JL67_9PEZI</name>
<feature type="domain" description="Alpha/beta hydrolase fold-3" evidence="1">
    <location>
        <begin position="50"/>
        <end position="176"/>
    </location>
</feature>